<proteinExistence type="predicted"/>
<sequence length="140" mass="15168">MLLSIDVEFEGDVQIESSAFALQTTGSTPVDLTFATSNSSRNTIASLSFSGNNTEATGSLVDGNYQLTINGDGVVDSPSNSFDLDRDGIPGGQIVFGDEDIESLYRLFDDVNQSRRADIFDLLGFRQTYLKTLVFDNGFS</sequence>
<dbReference type="EMBL" id="CP042912">
    <property type="protein sequence ID" value="QEG24869.1"/>
    <property type="molecule type" value="Genomic_DNA"/>
</dbReference>
<dbReference type="RefSeq" id="WP_148619064.1">
    <property type="nucleotide sequence ID" value="NZ_CP042912.1"/>
</dbReference>
<evidence type="ECO:0000313" key="2">
    <source>
        <dbReference type="Proteomes" id="UP000322214"/>
    </source>
</evidence>
<organism evidence="1 2">
    <name type="scientific">Mariniblastus fucicola</name>
    <dbReference type="NCBI Taxonomy" id="980251"/>
    <lineage>
        <taxon>Bacteria</taxon>
        <taxon>Pseudomonadati</taxon>
        <taxon>Planctomycetota</taxon>
        <taxon>Planctomycetia</taxon>
        <taxon>Pirellulales</taxon>
        <taxon>Pirellulaceae</taxon>
        <taxon>Mariniblastus</taxon>
    </lineage>
</organism>
<keyword evidence="2" id="KW-1185">Reference proteome</keyword>
<dbReference type="OrthoDB" id="292920at2"/>
<reference evidence="1 2" key="1">
    <citation type="submission" date="2019-08" db="EMBL/GenBank/DDBJ databases">
        <title>Deep-cultivation of Planctomycetes and their phenomic and genomic characterization uncovers novel biology.</title>
        <authorList>
            <person name="Wiegand S."/>
            <person name="Jogler M."/>
            <person name="Boedeker C."/>
            <person name="Pinto D."/>
            <person name="Vollmers J."/>
            <person name="Rivas-Marin E."/>
            <person name="Kohn T."/>
            <person name="Peeters S.H."/>
            <person name="Heuer A."/>
            <person name="Rast P."/>
            <person name="Oberbeckmann S."/>
            <person name="Bunk B."/>
            <person name="Jeske O."/>
            <person name="Meyerdierks A."/>
            <person name="Storesund J.E."/>
            <person name="Kallscheuer N."/>
            <person name="Luecker S."/>
            <person name="Lage O.M."/>
            <person name="Pohl T."/>
            <person name="Merkel B.J."/>
            <person name="Hornburger P."/>
            <person name="Mueller R.-W."/>
            <person name="Bruemmer F."/>
            <person name="Labrenz M."/>
            <person name="Spormann A.M."/>
            <person name="Op den Camp H."/>
            <person name="Overmann J."/>
            <person name="Amann R."/>
            <person name="Jetten M.S.M."/>
            <person name="Mascher T."/>
            <person name="Medema M.H."/>
            <person name="Devos D.P."/>
            <person name="Kaster A.-K."/>
            <person name="Ovreas L."/>
            <person name="Rohde M."/>
            <person name="Galperin M.Y."/>
            <person name="Jogler C."/>
        </authorList>
    </citation>
    <scope>NUCLEOTIDE SEQUENCE [LARGE SCALE GENOMIC DNA]</scope>
    <source>
        <strain evidence="1 2">FC18</strain>
    </source>
</reference>
<dbReference type="AlphaFoldDB" id="A0A5B9PGZ2"/>
<dbReference type="Proteomes" id="UP000322214">
    <property type="component" value="Chromosome"/>
</dbReference>
<accession>A0A5B9PGZ2</accession>
<protein>
    <submittedName>
        <fullName evidence="1">Uncharacterized protein</fullName>
    </submittedName>
</protein>
<name>A0A5B9PGZ2_9BACT</name>
<evidence type="ECO:0000313" key="1">
    <source>
        <dbReference type="EMBL" id="QEG24869.1"/>
    </source>
</evidence>
<gene>
    <name evidence="1" type="ORF">MFFC18_47920</name>
</gene>
<dbReference type="KEGG" id="mff:MFFC18_47920"/>
<dbReference type="STRING" id="980251.GCA_001642875_01685"/>